<feature type="compositionally biased region" description="Polar residues" evidence="1">
    <location>
        <begin position="23"/>
        <end position="38"/>
    </location>
</feature>
<dbReference type="Proteomes" id="UP000704467">
    <property type="component" value="Unassembled WGS sequence"/>
</dbReference>
<sequence length="226" mass="24165">MEFVSQGLCKAFIRGLREKSHSVIGSTRTGEPISRNQVGSDLSGSPSWSGKSSWSGLLKFVPSAHRTTGRRLSGSVALLALLLSSCTSTGTGPDGKPLQMTANTNGSMLTDTLQSAADQTVAAESGAEAKAAETKTEEKPGDAKQVAAAATAQNPRDCHYTRERKSEKYCRNRDCGKYGKRNAPRTSGSGCARKEEQFALRLVRWKRHQRIEACRGNRASGDNGSG</sequence>
<keyword evidence="3" id="KW-1185">Reference proteome</keyword>
<name>A0ABX1DI46_9HYPH</name>
<comment type="caution">
    <text evidence="2">The sequence shown here is derived from an EMBL/GenBank/DDBJ whole genome shotgun (WGS) entry which is preliminary data.</text>
</comment>
<gene>
    <name evidence="2" type="ORF">HED55_02415</name>
</gene>
<organism evidence="2 3">
    <name type="scientific">Brucella haematophila</name>
    <dbReference type="NCBI Taxonomy" id="419474"/>
    <lineage>
        <taxon>Bacteria</taxon>
        <taxon>Pseudomonadati</taxon>
        <taxon>Pseudomonadota</taxon>
        <taxon>Alphaproteobacteria</taxon>
        <taxon>Hyphomicrobiales</taxon>
        <taxon>Brucellaceae</taxon>
        <taxon>Brucella/Ochrobactrum group</taxon>
        <taxon>Brucella</taxon>
    </lineage>
</organism>
<protein>
    <submittedName>
        <fullName evidence="2">Uncharacterized protein</fullName>
    </submittedName>
</protein>
<dbReference type="EMBL" id="JAAVLN010000001">
    <property type="protein sequence ID" value="NKC02654.1"/>
    <property type="molecule type" value="Genomic_DNA"/>
</dbReference>
<feature type="region of interest" description="Disordered" evidence="1">
    <location>
        <begin position="21"/>
        <end position="47"/>
    </location>
</feature>
<evidence type="ECO:0000256" key="1">
    <source>
        <dbReference type="SAM" id="MobiDB-lite"/>
    </source>
</evidence>
<evidence type="ECO:0000313" key="3">
    <source>
        <dbReference type="Proteomes" id="UP000704467"/>
    </source>
</evidence>
<proteinExistence type="predicted"/>
<evidence type="ECO:0000313" key="2">
    <source>
        <dbReference type="EMBL" id="NKC02654.1"/>
    </source>
</evidence>
<reference evidence="2 3" key="1">
    <citation type="submission" date="2020-03" db="EMBL/GenBank/DDBJ databases">
        <title>Whole genome sequencing of clinical and environmental type strains of Ochrobactrum.</title>
        <authorList>
            <person name="Dharne M."/>
        </authorList>
    </citation>
    <scope>NUCLEOTIDE SEQUENCE [LARGE SCALE GENOMIC DNA]</scope>
    <source>
        <strain evidence="2 3">CIP 109452</strain>
    </source>
</reference>
<accession>A0ABX1DI46</accession>